<feature type="compositionally biased region" description="Basic and acidic residues" evidence="1">
    <location>
        <begin position="123"/>
        <end position="148"/>
    </location>
</feature>
<feature type="region of interest" description="Disordered" evidence="1">
    <location>
        <begin position="84"/>
        <end position="154"/>
    </location>
</feature>
<feature type="compositionally biased region" description="Basic and acidic residues" evidence="1">
    <location>
        <begin position="11"/>
        <end position="29"/>
    </location>
</feature>
<evidence type="ECO:0000256" key="1">
    <source>
        <dbReference type="SAM" id="MobiDB-lite"/>
    </source>
</evidence>
<proteinExistence type="predicted"/>
<protein>
    <submittedName>
        <fullName evidence="2">Uncharacterized protein</fullName>
    </submittedName>
</protein>
<dbReference type="Ensembl" id="ENSPMAT00000008984.1">
    <property type="protein sequence ID" value="ENSPMAP00000008945.1"/>
    <property type="gene ID" value="ENSPMAG00000008130.1"/>
</dbReference>
<feature type="region of interest" description="Disordered" evidence="1">
    <location>
        <begin position="10"/>
        <end position="45"/>
    </location>
</feature>
<organism evidence="2">
    <name type="scientific">Petromyzon marinus</name>
    <name type="common">Sea lamprey</name>
    <dbReference type="NCBI Taxonomy" id="7757"/>
    <lineage>
        <taxon>Eukaryota</taxon>
        <taxon>Metazoa</taxon>
        <taxon>Chordata</taxon>
        <taxon>Craniata</taxon>
        <taxon>Vertebrata</taxon>
        <taxon>Cyclostomata</taxon>
        <taxon>Hyperoartia</taxon>
        <taxon>Petromyzontiformes</taxon>
        <taxon>Petromyzontidae</taxon>
        <taxon>Petromyzon</taxon>
    </lineage>
</organism>
<dbReference type="HOGENOM" id="CLU_832981_0_0_1"/>
<sequence>EVFQCFLSARDAARERERETLDEQSEDHNQPSAGPQSSQATKRKSSGVGFEEFDLFTLACNTVIQRCALLILAVSPAVRDCQSREEDLPGQGMESDERGSNLGGLSPEDIDARGRSSSQPGRARRESDSDDDAYTRDSERAFREDSEITSKTTQQRHGGILMFSDTQYLIEHFTTNVCHLLSVFEDDHLLIDKAIGARGRPSDGQTLVETLSGFITGDLAQSPGLREPEEGRSSNPHLLAIAMEQQQTRAELRVEALHQILTLIAGMEDKDCQPSGRSEHGTPMSPGFQSAALLTSVRLQFLAGCFGLGVVTSNSLEGDSVQLHHYQASPRDST</sequence>
<accession>S4RUQ5</accession>
<evidence type="ECO:0000313" key="2">
    <source>
        <dbReference type="Ensembl" id="ENSPMAP00000008945.1"/>
    </source>
</evidence>
<reference evidence="2" key="1">
    <citation type="submission" date="2025-08" db="UniProtKB">
        <authorList>
            <consortium name="Ensembl"/>
        </authorList>
    </citation>
    <scope>IDENTIFICATION</scope>
</reference>
<name>S4RUQ5_PETMA</name>
<feature type="compositionally biased region" description="Polar residues" evidence="1">
    <location>
        <begin position="30"/>
        <end position="40"/>
    </location>
</feature>
<reference evidence="2" key="2">
    <citation type="submission" date="2025-09" db="UniProtKB">
        <authorList>
            <consortium name="Ensembl"/>
        </authorList>
    </citation>
    <scope>IDENTIFICATION</scope>
</reference>
<dbReference type="STRING" id="7757.ENSPMAP00000008945"/>
<dbReference type="GeneTree" id="ENSGT00970000198173"/>
<dbReference type="AlphaFoldDB" id="S4RUQ5"/>